<proteinExistence type="predicted"/>
<dbReference type="PROSITE" id="PS51375">
    <property type="entry name" value="PPR"/>
    <property type="match status" value="4"/>
</dbReference>
<dbReference type="InterPro" id="IPR046960">
    <property type="entry name" value="PPR_At4g14850-like_plant"/>
</dbReference>
<dbReference type="PANTHER" id="PTHR47926">
    <property type="entry name" value="PENTATRICOPEPTIDE REPEAT-CONTAINING PROTEIN"/>
    <property type="match status" value="1"/>
</dbReference>
<dbReference type="EMBL" id="LSRQ01008411">
    <property type="protein sequence ID" value="OAY62932.1"/>
    <property type="molecule type" value="Genomic_DNA"/>
</dbReference>
<organism evidence="6 7">
    <name type="scientific">Ananas comosus</name>
    <name type="common">Pineapple</name>
    <name type="synonym">Ananas ananas</name>
    <dbReference type="NCBI Taxonomy" id="4615"/>
    <lineage>
        <taxon>Eukaryota</taxon>
        <taxon>Viridiplantae</taxon>
        <taxon>Streptophyta</taxon>
        <taxon>Embryophyta</taxon>
        <taxon>Tracheophyta</taxon>
        <taxon>Spermatophyta</taxon>
        <taxon>Magnoliopsida</taxon>
        <taxon>Liliopsida</taxon>
        <taxon>Poales</taxon>
        <taxon>Bromeliaceae</taxon>
        <taxon>Bromelioideae</taxon>
        <taxon>Ananas</taxon>
    </lineage>
</organism>
<dbReference type="NCBIfam" id="TIGR00756">
    <property type="entry name" value="PPR"/>
    <property type="match status" value="7"/>
</dbReference>
<dbReference type="InterPro" id="IPR011990">
    <property type="entry name" value="TPR-like_helical_dom_sf"/>
</dbReference>
<dbReference type="Proteomes" id="UP000092600">
    <property type="component" value="Unassembled WGS sequence"/>
</dbReference>
<dbReference type="AlphaFoldDB" id="A0A199UDJ7"/>
<feature type="repeat" description="PPR" evidence="3">
    <location>
        <begin position="186"/>
        <end position="220"/>
    </location>
</feature>
<sequence length="626" mass="68847">MLLSLFPNPNPNPHLLLLLLLHLSPFSTIAAASNSAIAALVRAGDVAAAAAPRRSTASYNSLLALLARASHGHGHLLLARALRLFALIPRPNLVSFNTLLACHLASADLAGARRLFAAMPARDLASYNTMLSGLSKLGAIGDARKLFDEMPRRNSVSWNAMVSGFSRAGDMASAEELFSRAPDRDDVILWTAMVSGYMDAGAVDKAEEMFDRMPVRNLVSWNAMIAGYVKNGRSEYGLMLFKKMAGALGVRPNASTLSSALLGCSNLSSLGLGKQIHQFVSKLPLGLITTVGTSLVSMYCKCGDLEDACKLFSEMHRKDVVAWNAMISGYAQHGYGVKALDLFEKMKGEGVELNWITFVAVLSACNHAGLVEYGIECFESMKNVYNVEPQPDHYSCMVDLLCRAGSLAKAVQLIRSMPFKPYPAVYGTLLGACRTYKNLEFAEFAAQKLIELDPQGAGAYVQLANLYAAVNRWGDVSRVRKLMKENEVVKNPGYSWIEIKGVMHEFRSNDRVHSQLDLIHEKLSKLATRMKQMGYVPNLNYVLQDVGEELKELMLMRHSEKLAIAFGLISTSPGTTLRVFKNLRVCGDCHNAAKFISKIEERDIILRDTTRFHHFRDGGCSCGDYW</sequence>
<dbReference type="GO" id="GO:0009451">
    <property type="term" value="P:RNA modification"/>
    <property type="evidence" value="ECO:0007669"/>
    <property type="project" value="InterPro"/>
</dbReference>
<feature type="repeat" description="PPR" evidence="3">
    <location>
        <begin position="319"/>
        <end position="353"/>
    </location>
</feature>
<dbReference type="GO" id="GO:0008270">
    <property type="term" value="F:zinc ion binding"/>
    <property type="evidence" value="ECO:0007669"/>
    <property type="project" value="InterPro"/>
</dbReference>
<feature type="repeat" description="PPR" evidence="3">
    <location>
        <begin position="123"/>
        <end position="157"/>
    </location>
</feature>
<evidence type="ECO:0000256" key="3">
    <source>
        <dbReference type="PROSITE-ProRule" id="PRU00708"/>
    </source>
</evidence>
<dbReference type="InterPro" id="IPR046848">
    <property type="entry name" value="E_motif"/>
</dbReference>
<dbReference type="InterPro" id="IPR002885">
    <property type="entry name" value="PPR_rpt"/>
</dbReference>
<accession>A0A199UDJ7</accession>
<evidence type="ECO:0000256" key="4">
    <source>
        <dbReference type="SAM" id="SignalP"/>
    </source>
</evidence>
<comment type="caution">
    <text evidence="6">The sequence shown here is derived from an EMBL/GenBank/DDBJ whole genome shotgun (WGS) entry which is preliminary data.</text>
</comment>
<feature type="domain" description="DYW" evidence="5">
    <location>
        <begin position="534"/>
        <end position="626"/>
    </location>
</feature>
<dbReference type="Pfam" id="PF12854">
    <property type="entry name" value="PPR_1"/>
    <property type="match status" value="1"/>
</dbReference>
<evidence type="ECO:0000259" key="5">
    <source>
        <dbReference type="Pfam" id="PF14432"/>
    </source>
</evidence>
<evidence type="ECO:0000313" key="6">
    <source>
        <dbReference type="EMBL" id="OAY62932.1"/>
    </source>
</evidence>
<dbReference type="Pfam" id="PF14432">
    <property type="entry name" value="DYW_deaminase"/>
    <property type="match status" value="1"/>
</dbReference>
<keyword evidence="1" id="KW-0677">Repeat</keyword>
<dbReference type="FunFam" id="1.25.40.10:FF:000553">
    <property type="entry name" value="Pentatricopeptide repeat-containing protein, mitochondrial"/>
    <property type="match status" value="1"/>
</dbReference>
<evidence type="ECO:0000313" key="7">
    <source>
        <dbReference type="Proteomes" id="UP000092600"/>
    </source>
</evidence>
<feature type="signal peptide" evidence="4">
    <location>
        <begin position="1"/>
        <end position="31"/>
    </location>
</feature>
<dbReference type="Pfam" id="PF13041">
    <property type="entry name" value="PPR_2"/>
    <property type="match status" value="2"/>
</dbReference>
<dbReference type="Pfam" id="PF20431">
    <property type="entry name" value="E_motif"/>
    <property type="match status" value="1"/>
</dbReference>
<evidence type="ECO:0000256" key="2">
    <source>
        <dbReference type="ARBA" id="ARBA00022946"/>
    </source>
</evidence>
<evidence type="ECO:0000256" key="1">
    <source>
        <dbReference type="ARBA" id="ARBA00022737"/>
    </source>
</evidence>
<name>A0A199UDJ7_ANACO</name>
<gene>
    <name evidence="6" type="ORF">ACMD2_18227</name>
</gene>
<feature type="chain" id="PRO_5008285174" evidence="4">
    <location>
        <begin position="32"/>
        <end position="626"/>
    </location>
</feature>
<dbReference type="SUPFAM" id="SSF48452">
    <property type="entry name" value="TPR-like"/>
    <property type="match status" value="1"/>
</dbReference>
<dbReference type="FunFam" id="1.25.40.10:FF:000144">
    <property type="entry name" value="Pentatricopeptide repeat-containing protein, mitochondrial"/>
    <property type="match status" value="1"/>
</dbReference>
<dbReference type="Gene3D" id="1.25.40.10">
    <property type="entry name" value="Tetratricopeptide repeat domain"/>
    <property type="match status" value="4"/>
</dbReference>
<reference evidence="6 7" key="1">
    <citation type="journal article" date="2016" name="DNA Res.">
        <title>The draft genome of MD-2 pineapple using hybrid error correction of long reads.</title>
        <authorList>
            <person name="Redwan R.M."/>
            <person name="Saidin A."/>
            <person name="Kumar S.V."/>
        </authorList>
    </citation>
    <scope>NUCLEOTIDE SEQUENCE [LARGE SCALE GENOMIC DNA]</scope>
    <source>
        <strain evidence="7">cv. MD2</strain>
        <tissue evidence="6">Leaf</tissue>
    </source>
</reference>
<dbReference type="FunFam" id="1.25.40.10:FF:001074">
    <property type="entry name" value="Pentatricopeptide repeat-containing protein, mitochondrial"/>
    <property type="match status" value="1"/>
</dbReference>
<feature type="repeat" description="PPR" evidence="3">
    <location>
        <begin position="288"/>
        <end position="318"/>
    </location>
</feature>
<dbReference type="Pfam" id="PF01535">
    <property type="entry name" value="PPR"/>
    <property type="match status" value="3"/>
</dbReference>
<keyword evidence="4" id="KW-0732">Signal</keyword>
<dbReference type="GO" id="GO:0003723">
    <property type="term" value="F:RNA binding"/>
    <property type="evidence" value="ECO:0007669"/>
    <property type="project" value="InterPro"/>
</dbReference>
<protein>
    <submittedName>
        <fullName evidence="6">Pentatricopeptide repeat-containing protein, mitochondrial</fullName>
    </submittedName>
</protein>
<dbReference type="InterPro" id="IPR032867">
    <property type="entry name" value="DYW_dom"/>
</dbReference>
<keyword evidence="2" id="KW-0809">Transit peptide</keyword>
<dbReference type="PANTHER" id="PTHR47926:SF410">
    <property type="entry name" value="(WILD MALAYSIAN BANANA) HYPOTHETICAL PROTEIN"/>
    <property type="match status" value="1"/>
</dbReference>